<evidence type="ECO:0008006" key="7">
    <source>
        <dbReference type="Google" id="ProtNLM"/>
    </source>
</evidence>
<evidence type="ECO:0000256" key="1">
    <source>
        <dbReference type="ARBA" id="ARBA00004127"/>
    </source>
</evidence>
<dbReference type="Gene3D" id="1.20.120.1630">
    <property type="match status" value="1"/>
</dbReference>
<evidence type="ECO:0000256" key="3">
    <source>
        <dbReference type="ARBA" id="ARBA00022989"/>
    </source>
</evidence>
<name>A0A382M110_9ZZZZ</name>
<evidence type="ECO:0000313" key="6">
    <source>
        <dbReference type="EMBL" id="SVC42563.1"/>
    </source>
</evidence>
<dbReference type="EMBL" id="UINC01090536">
    <property type="protein sequence ID" value="SVC42563.1"/>
    <property type="molecule type" value="Genomic_DNA"/>
</dbReference>
<dbReference type="AlphaFoldDB" id="A0A382M110"/>
<keyword evidence="3 5" id="KW-1133">Transmembrane helix</keyword>
<dbReference type="GO" id="GO:0012505">
    <property type="term" value="C:endomembrane system"/>
    <property type="evidence" value="ECO:0007669"/>
    <property type="project" value="UniProtKB-SubCell"/>
</dbReference>
<protein>
    <recommendedName>
        <fullName evidence="7">Steroid 5-alpha reductase C-terminal domain-containing protein</fullName>
    </recommendedName>
</protein>
<sequence>MNKKPISDHFQWHWLPAILIYAVSALEVIIMVTPFAAYFYSVYTPIIHVFTLFESTAWLPQFFIPHLAQSKNQLFLALSYLGPPLAGIGLLGFLACAAQLYYGKFVKRILVNSGLYARVRHPQYLCLSISGLGFLLMWPRFFVLLTFLMMLGLYYLLARHEEEVIRGKYGKESERYMARISMF</sequence>
<feature type="transmembrane region" description="Helical" evidence="5">
    <location>
        <begin position="12"/>
        <end position="40"/>
    </location>
</feature>
<reference evidence="6" key="1">
    <citation type="submission" date="2018-05" db="EMBL/GenBank/DDBJ databases">
        <authorList>
            <person name="Lanie J.A."/>
            <person name="Ng W.-L."/>
            <person name="Kazmierczak K.M."/>
            <person name="Andrzejewski T.M."/>
            <person name="Davidsen T.M."/>
            <person name="Wayne K.J."/>
            <person name="Tettelin H."/>
            <person name="Glass J.I."/>
            <person name="Rusch D."/>
            <person name="Podicherti R."/>
            <person name="Tsui H.-C.T."/>
            <person name="Winkler M.E."/>
        </authorList>
    </citation>
    <scope>NUCLEOTIDE SEQUENCE</scope>
</reference>
<proteinExistence type="predicted"/>
<feature type="non-terminal residue" evidence="6">
    <location>
        <position position="183"/>
    </location>
</feature>
<gene>
    <name evidence="6" type="ORF">METZ01_LOCUS295417</name>
</gene>
<evidence type="ECO:0000256" key="4">
    <source>
        <dbReference type="ARBA" id="ARBA00023136"/>
    </source>
</evidence>
<organism evidence="6">
    <name type="scientific">marine metagenome</name>
    <dbReference type="NCBI Taxonomy" id="408172"/>
    <lineage>
        <taxon>unclassified sequences</taxon>
        <taxon>metagenomes</taxon>
        <taxon>ecological metagenomes</taxon>
    </lineage>
</organism>
<keyword evidence="4 5" id="KW-0472">Membrane</keyword>
<keyword evidence="2 5" id="KW-0812">Transmembrane</keyword>
<feature type="transmembrane region" description="Helical" evidence="5">
    <location>
        <begin position="137"/>
        <end position="158"/>
    </location>
</feature>
<accession>A0A382M110</accession>
<dbReference type="Pfam" id="PF04191">
    <property type="entry name" value="PEMT"/>
    <property type="match status" value="1"/>
</dbReference>
<dbReference type="InterPro" id="IPR007318">
    <property type="entry name" value="Phopholipid_MeTrfase"/>
</dbReference>
<feature type="transmembrane region" description="Helical" evidence="5">
    <location>
        <begin position="80"/>
        <end position="102"/>
    </location>
</feature>
<evidence type="ECO:0000256" key="5">
    <source>
        <dbReference type="SAM" id="Phobius"/>
    </source>
</evidence>
<feature type="transmembrane region" description="Helical" evidence="5">
    <location>
        <begin position="46"/>
        <end position="68"/>
    </location>
</feature>
<comment type="subcellular location">
    <subcellularLocation>
        <location evidence="1">Endomembrane system</location>
        <topology evidence="1">Multi-pass membrane protein</topology>
    </subcellularLocation>
</comment>
<evidence type="ECO:0000256" key="2">
    <source>
        <dbReference type="ARBA" id="ARBA00022692"/>
    </source>
</evidence>